<dbReference type="Proteomes" id="UP000178953">
    <property type="component" value="Unassembled WGS sequence"/>
</dbReference>
<dbReference type="AlphaFoldDB" id="A0A1E8Q7R2"/>
<gene>
    <name evidence="1" type="ORF">BEL07_08230</name>
</gene>
<evidence type="ECO:0000313" key="1">
    <source>
        <dbReference type="EMBL" id="OFJ54261.1"/>
    </source>
</evidence>
<dbReference type="RefSeq" id="WP_070352656.1">
    <property type="nucleotide sequence ID" value="NZ_MCHX01000015.1"/>
</dbReference>
<evidence type="ECO:0000313" key="2">
    <source>
        <dbReference type="Proteomes" id="UP000178953"/>
    </source>
</evidence>
<sequence length="284" mass="31132">MSVSTAGLLPAAVHDQEVDIDEDGFDEPPYLWSDLLARRNALSLRVEDLVPVLRVDLRKYRSRETGALEVGPELVDELIAMEDFVADEVNTLLAAAPASGVVQLQASVDQDDFETSYPDARTLRDLVPYPVSLQHVAVGRAAAELTRRGLDVEVHRGDRRADLTVRRLAAGLLKDETARLLGLDEKKYAKFERSTTAPPAGLLAELQAVEDFITTSASQLAVTEAAGISVVTMIDDQAEFERAYPQARTRRDGVVYPRRVHRVAAARRAHALEAADQSVRIVVA</sequence>
<dbReference type="EMBL" id="MCHX01000015">
    <property type="protein sequence ID" value="OFJ54261.1"/>
    <property type="molecule type" value="Genomic_DNA"/>
</dbReference>
<accession>A0A1E8Q7R2</accession>
<name>A0A1E8Q7R2_9MYCO</name>
<keyword evidence="2" id="KW-1185">Reference proteome</keyword>
<proteinExistence type="predicted"/>
<comment type="caution">
    <text evidence="1">The sequence shown here is derived from an EMBL/GenBank/DDBJ whole genome shotgun (WGS) entry which is preliminary data.</text>
</comment>
<reference evidence="1 2" key="1">
    <citation type="submission" date="2016-09" db="EMBL/GenBank/DDBJ databases">
        <title>genome sequence of Mycobacterium sp. 739 SCH.</title>
        <authorList>
            <person name="Greninger A.L."/>
            <person name="Qin X."/>
            <person name="Jerome K."/>
            <person name="Vora S."/>
            <person name="Quinn K."/>
        </authorList>
    </citation>
    <scope>NUCLEOTIDE SEQUENCE [LARGE SCALE GENOMIC DNA]</scope>
    <source>
        <strain evidence="1 2">SCH</strain>
    </source>
</reference>
<protein>
    <submittedName>
        <fullName evidence="1">Uncharacterized protein</fullName>
    </submittedName>
</protein>
<organism evidence="1 2">
    <name type="scientific">Mycolicibacterium grossiae</name>
    <dbReference type="NCBI Taxonomy" id="1552759"/>
    <lineage>
        <taxon>Bacteria</taxon>
        <taxon>Bacillati</taxon>
        <taxon>Actinomycetota</taxon>
        <taxon>Actinomycetes</taxon>
        <taxon>Mycobacteriales</taxon>
        <taxon>Mycobacteriaceae</taxon>
        <taxon>Mycolicibacterium</taxon>
    </lineage>
</organism>